<protein>
    <submittedName>
        <fullName evidence="1">DNA methyltransferase</fullName>
    </submittedName>
</protein>
<dbReference type="Proteomes" id="UP000240535">
    <property type="component" value="Unassembled WGS sequence"/>
</dbReference>
<proteinExistence type="predicted"/>
<keyword evidence="1" id="KW-0489">Methyltransferase</keyword>
<dbReference type="EMBL" id="PDHH01000008">
    <property type="protein sequence ID" value="PSM51357.1"/>
    <property type="molecule type" value="Genomic_DNA"/>
</dbReference>
<keyword evidence="2" id="KW-1185">Reference proteome</keyword>
<dbReference type="GO" id="GO:0032259">
    <property type="term" value="P:methylation"/>
    <property type="evidence" value="ECO:0007669"/>
    <property type="project" value="UniProtKB-KW"/>
</dbReference>
<dbReference type="AlphaFoldDB" id="A0A2P8QYN5"/>
<dbReference type="OrthoDB" id="9805629at2"/>
<dbReference type="GO" id="GO:0008168">
    <property type="term" value="F:methyltransferase activity"/>
    <property type="evidence" value="ECO:0007669"/>
    <property type="project" value="UniProtKB-KW"/>
</dbReference>
<evidence type="ECO:0000313" key="2">
    <source>
        <dbReference type="Proteomes" id="UP000240535"/>
    </source>
</evidence>
<evidence type="ECO:0000313" key="1">
    <source>
        <dbReference type="EMBL" id="PSM51357.1"/>
    </source>
</evidence>
<gene>
    <name evidence="1" type="ORF">CQ405_08180</name>
</gene>
<name>A0A2P8QYN5_9BACT</name>
<dbReference type="Gene3D" id="3.40.50.150">
    <property type="entry name" value="Vaccinia Virus protein VP39"/>
    <property type="match status" value="1"/>
</dbReference>
<dbReference type="RefSeq" id="WP_106872552.1">
    <property type="nucleotide sequence ID" value="NZ_CP053841.1"/>
</dbReference>
<reference evidence="2" key="1">
    <citation type="submission" date="2017-10" db="EMBL/GenBank/DDBJ databases">
        <title>Campylobacter species from seals.</title>
        <authorList>
            <person name="Gilbert M.J."/>
            <person name="Zomer A.L."/>
            <person name="Timmerman A.J."/>
            <person name="Duim B."/>
            <person name="Wagenaar J.A."/>
        </authorList>
    </citation>
    <scope>NUCLEOTIDE SEQUENCE [LARGE SCALE GENOMIC DNA]</scope>
    <source>
        <strain evidence="2">17S00004-5</strain>
    </source>
</reference>
<dbReference type="InterPro" id="IPR029063">
    <property type="entry name" value="SAM-dependent_MTases_sf"/>
</dbReference>
<accession>A0A2P8QYN5</accession>
<comment type="caution">
    <text evidence="1">The sequence shown here is derived from an EMBL/GenBank/DDBJ whole genome shotgun (WGS) entry which is preliminary data.</text>
</comment>
<organism evidence="1 2">
    <name type="scientific">Campylobacter blaseri</name>
    <dbReference type="NCBI Taxonomy" id="2042961"/>
    <lineage>
        <taxon>Bacteria</taxon>
        <taxon>Pseudomonadati</taxon>
        <taxon>Campylobacterota</taxon>
        <taxon>Epsilonproteobacteria</taxon>
        <taxon>Campylobacterales</taxon>
        <taxon>Campylobacteraceae</taxon>
        <taxon>Campylobacter</taxon>
    </lineage>
</organism>
<sequence>MKKIDEKLGFFEYYKRAPLPFQGQKRGFIKDYVEVLEEFPDDAVYLDLFGGSGLLSHVTKRVKPNARVIYNDFDNFEKRIKNIKTTNQILKEIREILGERKKYGRKIEDDKKEMIISLLKDYENKGFFVDVNTLSQNFLFSGDRAKNIEELSKKSFFDQVTQGYKEVKDDYLFGIEILRDDYLDIYEKYKNENIVLVLDPPYLQTDVASYSFKGWSIVSFLKLYSIINHPFIFFSSDKSEFEEFINYEIEGNRANDYIKFCKIKTLKKKTQINKFASYQDFLFYNANKYED</sequence>
<keyword evidence="1" id="KW-0808">Transferase</keyword>
<dbReference type="SUPFAM" id="SSF53335">
    <property type="entry name" value="S-adenosyl-L-methionine-dependent methyltransferases"/>
    <property type="match status" value="1"/>
</dbReference>